<dbReference type="Proteomes" id="UP001235939">
    <property type="component" value="Chromosome 22"/>
</dbReference>
<dbReference type="Gene3D" id="3.30.420.10">
    <property type="entry name" value="Ribonuclease H-like superfamily/Ribonuclease H"/>
    <property type="match status" value="1"/>
</dbReference>
<evidence type="ECO:0008006" key="3">
    <source>
        <dbReference type="Google" id="ProtNLM"/>
    </source>
</evidence>
<evidence type="ECO:0000313" key="2">
    <source>
        <dbReference type="Proteomes" id="UP001235939"/>
    </source>
</evidence>
<accession>A0ABY6LT07</accession>
<sequence>MEVINQVDLQFPRTRPPTLSHVVECRDPSHTWTVLSINIHYIDYLARFPISHTGNRWIIVATDYLTRFAITKTATTAEATELATFLIEDGRNFMSQTIPKINNLNGKIHRFTTACHPQTNGLTERRNKTLTDMISMYVDVDQKLGVLSI</sequence>
<evidence type="ECO:0000313" key="1">
    <source>
        <dbReference type="EMBL" id="UYV82865.1"/>
    </source>
</evidence>
<dbReference type="InterPro" id="IPR036397">
    <property type="entry name" value="RNaseH_sf"/>
</dbReference>
<proteinExistence type="predicted"/>
<gene>
    <name evidence="1" type="ORF">LAZ67_22001140</name>
</gene>
<dbReference type="InterPro" id="IPR012337">
    <property type="entry name" value="RNaseH-like_sf"/>
</dbReference>
<name>A0ABY6LT07_9ARAC</name>
<keyword evidence="2" id="KW-1185">Reference proteome</keyword>
<dbReference type="SUPFAM" id="SSF53098">
    <property type="entry name" value="Ribonuclease H-like"/>
    <property type="match status" value="1"/>
</dbReference>
<dbReference type="EMBL" id="CP092884">
    <property type="protein sequence ID" value="UYV82865.1"/>
    <property type="molecule type" value="Genomic_DNA"/>
</dbReference>
<protein>
    <recommendedName>
        <fullName evidence="3">Integrase catalytic domain-containing protein</fullName>
    </recommendedName>
</protein>
<reference evidence="1 2" key="1">
    <citation type="submission" date="2022-03" db="EMBL/GenBank/DDBJ databases">
        <title>A chromosomal length assembly of Cordylochernes scorpioides.</title>
        <authorList>
            <person name="Zeh D."/>
            <person name="Zeh J."/>
        </authorList>
    </citation>
    <scope>NUCLEOTIDE SEQUENCE [LARGE SCALE GENOMIC DNA]</scope>
    <source>
        <strain evidence="1">IN4F17</strain>
        <tissue evidence="1">Whole Body</tissue>
    </source>
</reference>
<dbReference type="InterPro" id="IPR052160">
    <property type="entry name" value="Gypsy_RT_Integrase-like"/>
</dbReference>
<organism evidence="1 2">
    <name type="scientific">Cordylochernes scorpioides</name>
    <dbReference type="NCBI Taxonomy" id="51811"/>
    <lineage>
        <taxon>Eukaryota</taxon>
        <taxon>Metazoa</taxon>
        <taxon>Ecdysozoa</taxon>
        <taxon>Arthropoda</taxon>
        <taxon>Chelicerata</taxon>
        <taxon>Arachnida</taxon>
        <taxon>Pseudoscorpiones</taxon>
        <taxon>Cheliferoidea</taxon>
        <taxon>Chernetidae</taxon>
        <taxon>Cordylochernes</taxon>
    </lineage>
</organism>
<dbReference type="PANTHER" id="PTHR47266">
    <property type="entry name" value="ENDONUCLEASE-RELATED"/>
    <property type="match status" value="1"/>
</dbReference>